<dbReference type="Proteomes" id="UP000269076">
    <property type="component" value="Chromosome"/>
</dbReference>
<sequence>MNVYDLSRVFWDYAFENPDKIKPNHIAMYFFAIEHCNRLGWKEKFGFPASMVMEAISIKSYNTYIKTLNELVEIGFIEMIEKSKNQYSANIIALSKNNNANNNALDKALIKHSTKQVESSIQSTSESTVQSIDSIDKPIYQYTNTQSVVEETDSDLQKISDFKNFLKTQKPIQMDRLKMAHNFSDDQMNLKIDEFVEKKVSWSDDNWLSEGDLSKNFEFWLAKNPKLPFTGFTKWTKEDFFKDVQTVSNGQQISKETLQEFFDHYREPTPTGEMLFQSMKAWDTRSRLKKWLNNKKNYATRT</sequence>
<organism evidence="1 2">
    <name type="scientific">Chryseobacterium indoltheticum</name>
    <dbReference type="NCBI Taxonomy" id="254"/>
    <lineage>
        <taxon>Bacteria</taxon>
        <taxon>Pseudomonadati</taxon>
        <taxon>Bacteroidota</taxon>
        <taxon>Flavobacteriia</taxon>
        <taxon>Flavobacteriales</taxon>
        <taxon>Weeksellaceae</taxon>
        <taxon>Chryseobacterium group</taxon>
        <taxon>Chryseobacterium</taxon>
    </lineage>
</organism>
<evidence type="ECO:0000313" key="1">
    <source>
        <dbReference type="EMBL" id="AZA60810.1"/>
    </source>
</evidence>
<dbReference type="EMBL" id="CP033928">
    <property type="protein sequence ID" value="AZA60810.1"/>
    <property type="molecule type" value="Genomic_DNA"/>
</dbReference>
<name>A0A3G6MYD7_9FLAO</name>
<evidence type="ECO:0000313" key="2">
    <source>
        <dbReference type="Proteomes" id="UP000269076"/>
    </source>
</evidence>
<accession>A0A3G6MYD7</accession>
<gene>
    <name evidence="1" type="ORF">EG340_07040</name>
</gene>
<protein>
    <submittedName>
        <fullName evidence="1">Uncharacterized protein</fullName>
    </submittedName>
</protein>
<dbReference type="RefSeq" id="WP_123885743.1">
    <property type="nucleotide sequence ID" value="NZ_CP033928.1"/>
</dbReference>
<dbReference type="AlphaFoldDB" id="A0A3G6MYD7"/>
<reference evidence="1 2" key="1">
    <citation type="submission" date="2018-11" db="EMBL/GenBank/DDBJ databases">
        <title>Proposal to divide the Flavobacteriaceae and reorganize its genera based on Amino Acid Identity values calculated from whole genome sequences.</title>
        <authorList>
            <person name="Nicholson A.C."/>
            <person name="Gulvik C.A."/>
            <person name="Whitney A.M."/>
            <person name="Humrighouse B.W."/>
            <person name="Bell M."/>
            <person name="Holmes B."/>
            <person name="Steigerwalt A."/>
            <person name="Villarma A."/>
            <person name="Sheth M."/>
            <person name="Batra D."/>
            <person name="Pryor J."/>
            <person name="Bernardet J.-F."/>
            <person name="Hugo C."/>
            <person name="Kampfer P."/>
            <person name="Newman J."/>
            <person name="Mcquiston J.R."/>
        </authorList>
    </citation>
    <scope>NUCLEOTIDE SEQUENCE [LARGE SCALE GENOMIC DNA]</scope>
    <source>
        <strain evidence="1 2">G0211</strain>
    </source>
</reference>
<proteinExistence type="predicted"/>